<protein>
    <submittedName>
        <fullName evidence="3">Uncharacterized protein</fullName>
    </submittedName>
</protein>
<keyword evidence="4" id="KW-1185">Reference proteome</keyword>
<dbReference type="AlphaFoldDB" id="A0A388LBM6"/>
<evidence type="ECO:0000256" key="1">
    <source>
        <dbReference type="SAM" id="Coils"/>
    </source>
</evidence>
<evidence type="ECO:0000256" key="2">
    <source>
        <dbReference type="SAM" id="MobiDB-lite"/>
    </source>
</evidence>
<gene>
    <name evidence="3" type="ORF">CBR_g29972</name>
</gene>
<organism evidence="3 4">
    <name type="scientific">Chara braunii</name>
    <name type="common">Braun's stonewort</name>
    <dbReference type="NCBI Taxonomy" id="69332"/>
    <lineage>
        <taxon>Eukaryota</taxon>
        <taxon>Viridiplantae</taxon>
        <taxon>Streptophyta</taxon>
        <taxon>Charophyceae</taxon>
        <taxon>Charales</taxon>
        <taxon>Characeae</taxon>
        <taxon>Chara</taxon>
    </lineage>
</organism>
<dbReference type="EMBL" id="BFEA01000325">
    <property type="protein sequence ID" value="GBG79708.1"/>
    <property type="molecule type" value="Genomic_DNA"/>
</dbReference>
<dbReference type="Proteomes" id="UP000265515">
    <property type="component" value="Unassembled WGS sequence"/>
</dbReference>
<feature type="region of interest" description="Disordered" evidence="2">
    <location>
        <begin position="135"/>
        <end position="169"/>
    </location>
</feature>
<name>A0A388LBM6_CHABU</name>
<dbReference type="Gramene" id="GBG79708">
    <property type="protein sequence ID" value="GBG79708"/>
    <property type="gene ID" value="CBR_g29972"/>
</dbReference>
<feature type="coiled-coil region" evidence="1">
    <location>
        <begin position="44"/>
        <end position="92"/>
    </location>
</feature>
<feature type="compositionally biased region" description="Polar residues" evidence="2">
    <location>
        <begin position="154"/>
        <end position="169"/>
    </location>
</feature>
<accession>A0A388LBM6</accession>
<keyword evidence="1" id="KW-0175">Coiled coil</keyword>
<comment type="caution">
    <text evidence="3">The sequence shown here is derived from an EMBL/GenBank/DDBJ whole genome shotgun (WGS) entry which is preliminary data.</text>
</comment>
<sequence length="193" mass="21084">MSSSPMSSVGEVVDMAGDFALTHRRLIEQAHELARKHGVLFTSVSAMVEELQRLQGELEKANMREGLAMSRAEAAERQVASLREEVAHLQHQLSIYEGGSDHSPAEPDSFVTTLQNPSRMRGGTVASVTVSVGHMRRDSSVRTPPHRQVPTEARSPSSLPVVSPDMNSRDVTAVAEQLRRSMCMEGDSLSGHR</sequence>
<evidence type="ECO:0000313" key="3">
    <source>
        <dbReference type="EMBL" id="GBG79708.1"/>
    </source>
</evidence>
<reference evidence="3 4" key="1">
    <citation type="journal article" date="2018" name="Cell">
        <title>The Chara Genome: Secondary Complexity and Implications for Plant Terrestrialization.</title>
        <authorList>
            <person name="Nishiyama T."/>
            <person name="Sakayama H."/>
            <person name="Vries J.D."/>
            <person name="Buschmann H."/>
            <person name="Saint-Marcoux D."/>
            <person name="Ullrich K.K."/>
            <person name="Haas F.B."/>
            <person name="Vanderstraeten L."/>
            <person name="Becker D."/>
            <person name="Lang D."/>
            <person name="Vosolsobe S."/>
            <person name="Rombauts S."/>
            <person name="Wilhelmsson P.K.I."/>
            <person name="Janitza P."/>
            <person name="Kern R."/>
            <person name="Heyl A."/>
            <person name="Rumpler F."/>
            <person name="Villalobos L.I.A.C."/>
            <person name="Clay J.M."/>
            <person name="Skokan R."/>
            <person name="Toyoda A."/>
            <person name="Suzuki Y."/>
            <person name="Kagoshima H."/>
            <person name="Schijlen E."/>
            <person name="Tajeshwar N."/>
            <person name="Catarino B."/>
            <person name="Hetherington A.J."/>
            <person name="Saltykova A."/>
            <person name="Bonnot C."/>
            <person name="Breuninger H."/>
            <person name="Symeonidi A."/>
            <person name="Radhakrishnan G.V."/>
            <person name="Van Nieuwerburgh F."/>
            <person name="Deforce D."/>
            <person name="Chang C."/>
            <person name="Karol K.G."/>
            <person name="Hedrich R."/>
            <person name="Ulvskov P."/>
            <person name="Glockner G."/>
            <person name="Delwiche C.F."/>
            <person name="Petrasek J."/>
            <person name="Van de Peer Y."/>
            <person name="Friml J."/>
            <person name="Beilby M."/>
            <person name="Dolan L."/>
            <person name="Kohara Y."/>
            <person name="Sugano S."/>
            <person name="Fujiyama A."/>
            <person name="Delaux P.-M."/>
            <person name="Quint M."/>
            <person name="TheiBen G."/>
            <person name="Hagemann M."/>
            <person name="Harholt J."/>
            <person name="Dunand C."/>
            <person name="Zachgo S."/>
            <person name="Langdale J."/>
            <person name="Maumus F."/>
            <person name="Straeten D.V.D."/>
            <person name="Gould S.B."/>
            <person name="Rensing S.A."/>
        </authorList>
    </citation>
    <scope>NUCLEOTIDE SEQUENCE [LARGE SCALE GENOMIC DNA]</scope>
    <source>
        <strain evidence="3 4">S276</strain>
    </source>
</reference>
<evidence type="ECO:0000313" key="4">
    <source>
        <dbReference type="Proteomes" id="UP000265515"/>
    </source>
</evidence>
<proteinExistence type="predicted"/>